<evidence type="ECO:0000313" key="4">
    <source>
        <dbReference type="Proteomes" id="UP000221734"/>
    </source>
</evidence>
<protein>
    <recommendedName>
        <fullName evidence="1">PIN domain-containing protein</fullName>
    </recommendedName>
</protein>
<proteinExistence type="predicted"/>
<gene>
    <name evidence="2" type="ORF">KsCSTR_47330</name>
    <name evidence="3" type="ORF">KSMBR1_2335</name>
</gene>
<organism evidence="3 4">
    <name type="scientific">Kuenenia stuttgartiensis</name>
    <dbReference type="NCBI Taxonomy" id="174633"/>
    <lineage>
        <taxon>Bacteria</taxon>
        <taxon>Pseudomonadati</taxon>
        <taxon>Planctomycetota</taxon>
        <taxon>Candidatus Brocadiia</taxon>
        <taxon>Candidatus Brocadiales</taxon>
        <taxon>Candidatus Brocadiaceae</taxon>
        <taxon>Candidatus Kuenenia</taxon>
    </lineage>
</organism>
<dbReference type="EMBL" id="LT934425">
    <property type="protein sequence ID" value="SOH04830.1"/>
    <property type="molecule type" value="Genomic_DNA"/>
</dbReference>
<sequence length="125" mass="14401">MQDLGIIELIEDGRIDLITSSVVEFELKKTPDPERISSGLKVISLHSERITLSDKIVKRAKEFEMRNIKAIDALHLAIADVEKIDYLCTCDDRFRKSASKIKKLDTKIVSPIEFIEEYENDYDNK</sequence>
<reference evidence="4" key="2">
    <citation type="submission" date="2017-10" db="EMBL/GenBank/DDBJ databases">
        <authorList>
            <person name="Frank J."/>
        </authorList>
    </citation>
    <scope>NUCLEOTIDE SEQUENCE [LARGE SCALE GENOMIC DNA]</scope>
</reference>
<dbReference type="Proteomes" id="UP000221734">
    <property type="component" value="Chromosome Kuenenia_stuttgartiensis_MBR1"/>
</dbReference>
<dbReference type="Pfam" id="PF01850">
    <property type="entry name" value="PIN"/>
    <property type="match status" value="1"/>
</dbReference>
<dbReference type="EMBL" id="CP049055">
    <property type="protein sequence ID" value="QII14110.1"/>
    <property type="molecule type" value="Genomic_DNA"/>
</dbReference>
<evidence type="ECO:0000313" key="5">
    <source>
        <dbReference type="Proteomes" id="UP000501926"/>
    </source>
</evidence>
<reference evidence="3" key="1">
    <citation type="submission" date="2017-10" db="EMBL/GenBank/DDBJ databases">
        <authorList>
            <person name="Banno H."/>
            <person name="Chua N.-H."/>
        </authorList>
    </citation>
    <scope>NUCLEOTIDE SEQUENCE [LARGE SCALE GENOMIC DNA]</scope>
    <source>
        <strain evidence="3">Kuenenia_mbr1_ru-nijmegen</strain>
    </source>
</reference>
<dbReference type="InterPro" id="IPR029060">
    <property type="entry name" value="PIN-like_dom_sf"/>
</dbReference>
<name>A0A2C9CGL7_KUEST</name>
<evidence type="ECO:0000313" key="2">
    <source>
        <dbReference type="EMBL" id="QII14110.1"/>
    </source>
</evidence>
<dbReference type="SUPFAM" id="SSF88723">
    <property type="entry name" value="PIN domain-like"/>
    <property type="match status" value="1"/>
</dbReference>
<dbReference type="KEGG" id="kst:KSMBR1_2335"/>
<accession>A0A2C9CGL7</accession>
<dbReference type="InterPro" id="IPR002716">
    <property type="entry name" value="PIN_dom"/>
</dbReference>
<dbReference type="Proteomes" id="UP000501926">
    <property type="component" value="Chromosome"/>
</dbReference>
<dbReference type="OrthoDB" id="5624224at2"/>
<dbReference type="AlphaFoldDB" id="A0A2C9CGL7"/>
<reference evidence="2 5" key="3">
    <citation type="submission" date="2020-02" db="EMBL/GenBank/DDBJ databases">
        <title>Newly sequenced genome of strain CSTR1 showed variability in Candidatus Kuenenia stuttgartiensis genomes.</title>
        <authorList>
            <person name="Ding C."/>
            <person name="Adrian L."/>
        </authorList>
    </citation>
    <scope>NUCLEOTIDE SEQUENCE [LARGE SCALE GENOMIC DNA]</scope>
    <source>
        <strain evidence="2 5">CSTR1</strain>
    </source>
</reference>
<dbReference type="RefSeq" id="WP_099325499.1">
    <property type="nucleotide sequence ID" value="NZ_CP049055.1"/>
</dbReference>
<evidence type="ECO:0000313" key="3">
    <source>
        <dbReference type="EMBL" id="SOH04830.1"/>
    </source>
</evidence>
<evidence type="ECO:0000259" key="1">
    <source>
        <dbReference type="Pfam" id="PF01850"/>
    </source>
</evidence>
<feature type="domain" description="PIN" evidence="1">
    <location>
        <begin position="9"/>
        <end position="97"/>
    </location>
</feature>
<keyword evidence="4" id="KW-1185">Reference proteome</keyword>